<proteinExistence type="predicted"/>
<dbReference type="Gramene" id="AET1Gv20288800.3">
    <property type="protein sequence ID" value="AET1Gv20288800.3"/>
    <property type="gene ID" value="AET1Gv20288800"/>
</dbReference>
<evidence type="ECO:0000313" key="2">
    <source>
        <dbReference type="Proteomes" id="UP000015105"/>
    </source>
</evidence>
<dbReference type="EnsemblPlants" id="AET1Gv20288800.3">
    <property type="protein sequence ID" value="AET1Gv20288800.3"/>
    <property type="gene ID" value="AET1Gv20288800"/>
</dbReference>
<reference evidence="1" key="4">
    <citation type="submission" date="2019-03" db="UniProtKB">
        <authorList>
            <consortium name="EnsemblPlants"/>
        </authorList>
    </citation>
    <scope>IDENTIFICATION</scope>
</reference>
<reference evidence="1" key="5">
    <citation type="journal article" date="2021" name="G3 (Bethesda)">
        <title>Aegilops tauschii genome assembly Aet v5.0 features greater sequence contiguity and improved annotation.</title>
        <authorList>
            <person name="Wang L."/>
            <person name="Zhu T."/>
            <person name="Rodriguez J.C."/>
            <person name="Deal K.R."/>
            <person name="Dubcovsky J."/>
            <person name="McGuire P.E."/>
            <person name="Lux T."/>
            <person name="Spannagl M."/>
            <person name="Mayer K.F.X."/>
            <person name="Baldrich P."/>
            <person name="Meyers B.C."/>
            <person name="Huo N."/>
            <person name="Gu Y.Q."/>
            <person name="Zhou H."/>
            <person name="Devos K.M."/>
            <person name="Bennetzen J.L."/>
            <person name="Unver T."/>
            <person name="Budak H."/>
            <person name="Gulick P.J."/>
            <person name="Galiba G."/>
            <person name="Kalapos B."/>
            <person name="Nelson D.R."/>
            <person name="Li P."/>
            <person name="You F.M."/>
            <person name="Luo M.C."/>
            <person name="Dvorak J."/>
        </authorList>
    </citation>
    <scope>NUCLEOTIDE SEQUENCE [LARGE SCALE GENOMIC DNA]</scope>
    <source>
        <strain evidence="1">cv. AL8/78</strain>
    </source>
</reference>
<reference evidence="2" key="1">
    <citation type="journal article" date="2014" name="Science">
        <title>Ancient hybridizations among the ancestral genomes of bread wheat.</title>
        <authorList>
            <consortium name="International Wheat Genome Sequencing Consortium,"/>
            <person name="Marcussen T."/>
            <person name="Sandve S.R."/>
            <person name="Heier L."/>
            <person name="Spannagl M."/>
            <person name="Pfeifer M."/>
            <person name="Jakobsen K.S."/>
            <person name="Wulff B.B."/>
            <person name="Steuernagel B."/>
            <person name="Mayer K.F."/>
            <person name="Olsen O.A."/>
        </authorList>
    </citation>
    <scope>NUCLEOTIDE SEQUENCE [LARGE SCALE GENOMIC DNA]</scope>
    <source>
        <strain evidence="2">cv. AL8/78</strain>
    </source>
</reference>
<protein>
    <submittedName>
        <fullName evidence="1">Uncharacterized protein</fullName>
    </submittedName>
</protein>
<reference evidence="2" key="2">
    <citation type="journal article" date="2017" name="Nat. Plants">
        <title>The Aegilops tauschii genome reveals multiple impacts of transposons.</title>
        <authorList>
            <person name="Zhao G."/>
            <person name="Zou C."/>
            <person name="Li K."/>
            <person name="Wang K."/>
            <person name="Li T."/>
            <person name="Gao L."/>
            <person name="Zhang X."/>
            <person name="Wang H."/>
            <person name="Yang Z."/>
            <person name="Liu X."/>
            <person name="Jiang W."/>
            <person name="Mao L."/>
            <person name="Kong X."/>
            <person name="Jiao Y."/>
            <person name="Jia J."/>
        </authorList>
    </citation>
    <scope>NUCLEOTIDE SEQUENCE [LARGE SCALE GENOMIC DNA]</scope>
    <source>
        <strain evidence="2">cv. AL8/78</strain>
    </source>
</reference>
<organism evidence="1 2">
    <name type="scientific">Aegilops tauschii subsp. strangulata</name>
    <name type="common">Goatgrass</name>
    <dbReference type="NCBI Taxonomy" id="200361"/>
    <lineage>
        <taxon>Eukaryota</taxon>
        <taxon>Viridiplantae</taxon>
        <taxon>Streptophyta</taxon>
        <taxon>Embryophyta</taxon>
        <taxon>Tracheophyta</taxon>
        <taxon>Spermatophyta</taxon>
        <taxon>Magnoliopsida</taxon>
        <taxon>Liliopsida</taxon>
        <taxon>Poales</taxon>
        <taxon>Poaceae</taxon>
        <taxon>BOP clade</taxon>
        <taxon>Pooideae</taxon>
        <taxon>Triticodae</taxon>
        <taxon>Triticeae</taxon>
        <taxon>Triticinae</taxon>
        <taxon>Aegilops</taxon>
    </lineage>
</organism>
<evidence type="ECO:0000313" key="1">
    <source>
        <dbReference type="EnsemblPlants" id="AET1Gv20288800.3"/>
    </source>
</evidence>
<reference evidence="1" key="3">
    <citation type="journal article" date="2017" name="Nature">
        <title>Genome sequence of the progenitor of the wheat D genome Aegilops tauschii.</title>
        <authorList>
            <person name="Luo M.C."/>
            <person name="Gu Y.Q."/>
            <person name="Puiu D."/>
            <person name="Wang H."/>
            <person name="Twardziok S.O."/>
            <person name="Deal K.R."/>
            <person name="Huo N."/>
            <person name="Zhu T."/>
            <person name="Wang L."/>
            <person name="Wang Y."/>
            <person name="McGuire P.E."/>
            <person name="Liu S."/>
            <person name="Long H."/>
            <person name="Ramasamy R.K."/>
            <person name="Rodriguez J.C."/>
            <person name="Van S.L."/>
            <person name="Yuan L."/>
            <person name="Wang Z."/>
            <person name="Xia Z."/>
            <person name="Xiao L."/>
            <person name="Anderson O.D."/>
            <person name="Ouyang S."/>
            <person name="Liang Y."/>
            <person name="Zimin A.V."/>
            <person name="Pertea G."/>
            <person name="Qi P."/>
            <person name="Bennetzen J.L."/>
            <person name="Dai X."/>
            <person name="Dawson M.W."/>
            <person name="Muller H.G."/>
            <person name="Kugler K."/>
            <person name="Rivarola-Duarte L."/>
            <person name="Spannagl M."/>
            <person name="Mayer K.F.X."/>
            <person name="Lu F.H."/>
            <person name="Bevan M.W."/>
            <person name="Leroy P."/>
            <person name="Li P."/>
            <person name="You F.M."/>
            <person name="Sun Q."/>
            <person name="Liu Z."/>
            <person name="Lyons E."/>
            <person name="Wicker T."/>
            <person name="Salzberg S.L."/>
            <person name="Devos K.M."/>
            <person name="Dvorak J."/>
        </authorList>
    </citation>
    <scope>NUCLEOTIDE SEQUENCE [LARGE SCALE GENOMIC DNA]</scope>
    <source>
        <strain evidence="1">cv. AL8/78</strain>
    </source>
</reference>
<dbReference type="AlphaFoldDB" id="A0A452Y4K2"/>
<name>A0A452Y4K2_AEGTS</name>
<dbReference type="Proteomes" id="UP000015105">
    <property type="component" value="Chromosome 1D"/>
</dbReference>
<sequence length="60" mass="6658">MQQFLQSGRTGVRRKSIVCIAISIPKSPLYRFIFKPPVRHGSSSRPSTVSLHCSTLSCLP</sequence>
<accession>A0A452Y4K2</accession>
<keyword evidence="2" id="KW-1185">Reference proteome</keyword>